<evidence type="ECO:0000313" key="3">
    <source>
        <dbReference type="EMBL" id="CCO20745.1"/>
    </source>
</evidence>
<dbReference type="RefSeq" id="XP_007508026.1">
    <property type="nucleotide sequence ID" value="XM_007507964.1"/>
</dbReference>
<dbReference type="GO" id="GO:0008168">
    <property type="term" value="F:methyltransferase activity"/>
    <property type="evidence" value="ECO:0007669"/>
    <property type="project" value="UniProtKB-KW"/>
</dbReference>
<feature type="transmembrane region" description="Helical" evidence="1">
    <location>
        <begin position="16"/>
        <end position="37"/>
    </location>
</feature>
<proteinExistence type="predicted"/>
<keyword evidence="3" id="KW-0808">Transferase</keyword>
<keyword evidence="1" id="KW-1133">Transmembrane helix</keyword>
<dbReference type="eggNOG" id="ENOG502S6V0">
    <property type="taxonomic scope" value="Eukaryota"/>
</dbReference>
<dbReference type="Gene3D" id="3.40.50.150">
    <property type="entry name" value="Vaccinia Virus protein VP39"/>
    <property type="match status" value="1"/>
</dbReference>
<evidence type="ECO:0000256" key="1">
    <source>
        <dbReference type="SAM" id="Phobius"/>
    </source>
</evidence>
<dbReference type="InterPro" id="IPR052514">
    <property type="entry name" value="SAM-dependent_MTase"/>
</dbReference>
<dbReference type="GeneID" id="19010713"/>
<accession>K8F7C2</accession>
<dbReference type="NCBIfam" id="TIGR01444">
    <property type="entry name" value="fkbM_fam"/>
    <property type="match status" value="1"/>
</dbReference>
<dbReference type="InterPro" id="IPR006342">
    <property type="entry name" value="FkbM_mtfrase"/>
</dbReference>
<organism evidence="3 4">
    <name type="scientific">Bathycoccus prasinos</name>
    <dbReference type="NCBI Taxonomy" id="41875"/>
    <lineage>
        <taxon>Eukaryota</taxon>
        <taxon>Viridiplantae</taxon>
        <taxon>Chlorophyta</taxon>
        <taxon>Mamiellophyceae</taxon>
        <taxon>Mamiellales</taxon>
        <taxon>Bathycoccaceae</taxon>
        <taxon>Bathycoccus</taxon>
    </lineage>
</organism>
<dbReference type="AlphaFoldDB" id="K8F7C2"/>
<dbReference type="OrthoDB" id="542772at2759"/>
<protein>
    <submittedName>
        <fullName evidence="3">Methyltransferase</fullName>
    </submittedName>
</protein>
<keyword evidence="1" id="KW-0812">Transmembrane</keyword>
<keyword evidence="4" id="KW-1185">Reference proteome</keyword>
<gene>
    <name evidence="3" type="ordered locus">Bathy19g00530</name>
</gene>
<dbReference type="SUPFAM" id="SSF53335">
    <property type="entry name" value="S-adenosyl-L-methionine-dependent methyltransferases"/>
    <property type="match status" value="1"/>
</dbReference>
<feature type="domain" description="Methyltransferase FkbM" evidence="2">
    <location>
        <begin position="79"/>
        <end position="248"/>
    </location>
</feature>
<evidence type="ECO:0000259" key="2">
    <source>
        <dbReference type="Pfam" id="PF05050"/>
    </source>
</evidence>
<dbReference type="Pfam" id="PF05050">
    <property type="entry name" value="Methyltransf_21"/>
    <property type="match status" value="1"/>
</dbReference>
<dbReference type="PANTHER" id="PTHR34203:SF15">
    <property type="entry name" value="SLL1173 PROTEIN"/>
    <property type="match status" value="1"/>
</dbReference>
<reference evidence="3 4" key="1">
    <citation type="submission" date="2011-10" db="EMBL/GenBank/DDBJ databases">
        <authorList>
            <person name="Genoscope - CEA"/>
        </authorList>
    </citation>
    <scope>NUCLEOTIDE SEQUENCE [LARGE SCALE GENOMIC DNA]</scope>
    <source>
        <strain evidence="3 4">RCC 1105</strain>
    </source>
</reference>
<keyword evidence="3" id="KW-0489">Methyltransferase</keyword>
<dbReference type="InterPro" id="IPR029063">
    <property type="entry name" value="SAM-dependent_MTases_sf"/>
</dbReference>
<dbReference type="Proteomes" id="UP000198341">
    <property type="component" value="Chromosome 19"/>
</dbReference>
<evidence type="ECO:0000313" key="4">
    <source>
        <dbReference type="Proteomes" id="UP000198341"/>
    </source>
</evidence>
<dbReference type="GO" id="GO:0032259">
    <property type="term" value="P:methylation"/>
    <property type="evidence" value="ECO:0007669"/>
    <property type="project" value="UniProtKB-KW"/>
</dbReference>
<keyword evidence="1" id="KW-0472">Membrane</keyword>
<dbReference type="PANTHER" id="PTHR34203">
    <property type="entry name" value="METHYLTRANSFERASE, FKBM FAMILY PROTEIN"/>
    <property type="match status" value="1"/>
</dbReference>
<name>K8F7C2_9CHLO</name>
<sequence length="303" mass="34158">MAFSLLGSTPLRKKKSWLILLKVVCLIAIFFLVYSALRDNLRSKKQAYIYGNPLSLCNTGYSSNLEYILALRKPGLILDVGSFDGGDAVRYARSGGHRVLTFEPVPSKASAIIEKIQNSGLGHLIEFFPVALSNYTGTADFYVSKTKLGKKKMKVSGTEQDAFTVPWDKLLVDKISVEVRELDEFIKFENVLYLKVDAQGYDAQVLFGARKAIREKRISYINFEISPGLTPDPTVYAELLSWLGEFGYFCFDCKFFKEQGLRGKSENILKMPVETFISTLNQTKLLQRGVNVKKYTDMICTLL</sequence>
<dbReference type="KEGG" id="bpg:Bathy19g00530"/>
<dbReference type="EMBL" id="FO082260">
    <property type="protein sequence ID" value="CCO20745.1"/>
    <property type="molecule type" value="Genomic_DNA"/>
</dbReference>